<comment type="caution">
    <text evidence="9">The sequence shown here is derived from an EMBL/GenBank/DDBJ whole genome shotgun (WGS) entry which is preliminary data.</text>
</comment>
<dbReference type="SUPFAM" id="SSF53649">
    <property type="entry name" value="Alkaline phosphatase-like"/>
    <property type="match status" value="1"/>
</dbReference>
<evidence type="ECO:0000256" key="4">
    <source>
        <dbReference type="ARBA" id="ARBA00005524"/>
    </source>
</evidence>
<dbReference type="GO" id="GO:0046872">
    <property type="term" value="F:metal ion binding"/>
    <property type="evidence" value="ECO:0007669"/>
    <property type="project" value="InterPro"/>
</dbReference>
<keyword evidence="6" id="KW-0175">Coiled coil</keyword>
<proteinExistence type="inferred from homology"/>
<organism evidence="9 10">
    <name type="scientific">Albugo candida</name>
    <dbReference type="NCBI Taxonomy" id="65357"/>
    <lineage>
        <taxon>Eukaryota</taxon>
        <taxon>Sar</taxon>
        <taxon>Stramenopiles</taxon>
        <taxon>Oomycota</taxon>
        <taxon>Peronosporomycetes</taxon>
        <taxon>Albuginales</taxon>
        <taxon>Albuginaceae</taxon>
        <taxon>Albugo</taxon>
    </lineage>
</organism>
<dbReference type="Gene3D" id="3.40.720.10">
    <property type="entry name" value="Alkaline Phosphatase, subunit A"/>
    <property type="match status" value="2"/>
</dbReference>
<dbReference type="Proteomes" id="UP000053237">
    <property type="component" value="Unassembled WGS sequence"/>
</dbReference>
<dbReference type="OrthoDB" id="113620at2759"/>
<comment type="pathway">
    <text evidence="3">Carbohydrate degradation.</text>
</comment>
<dbReference type="CDD" id="cd16011">
    <property type="entry name" value="iPGM_like"/>
    <property type="match status" value="1"/>
</dbReference>
<evidence type="ECO:0000256" key="6">
    <source>
        <dbReference type="SAM" id="Coils"/>
    </source>
</evidence>
<gene>
    <name evidence="9" type="ORF">BN9_041800</name>
</gene>
<feature type="region of interest" description="Disordered" evidence="7">
    <location>
        <begin position="350"/>
        <end position="383"/>
    </location>
</feature>
<evidence type="ECO:0000313" key="9">
    <source>
        <dbReference type="EMBL" id="CCI43396.1"/>
    </source>
</evidence>
<dbReference type="GO" id="GO:0006096">
    <property type="term" value="P:glycolytic process"/>
    <property type="evidence" value="ECO:0007669"/>
    <property type="project" value="UniProtKB-KW"/>
</dbReference>
<feature type="coiled-coil region" evidence="6">
    <location>
        <begin position="590"/>
        <end position="617"/>
    </location>
</feature>
<dbReference type="InterPro" id="IPR004456">
    <property type="entry name" value="Pglycerate_mutase_ApgM"/>
</dbReference>
<feature type="domain" description="Metalloenzyme" evidence="8">
    <location>
        <begin position="1176"/>
        <end position="1561"/>
    </location>
</feature>
<dbReference type="Pfam" id="PF10143">
    <property type="entry name" value="PhosphMutase"/>
    <property type="match status" value="1"/>
</dbReference>
<dbReference type="PANTHER" id="PTHR31209">
    <property type="entry name" value="COFACTOR-INDEPENDENT PHOSPHOGLYCERATE MUTASE"/>
    <property type="match status" value="1"/>
</dbReference>
<dbReference type="InterPro" id="IPR006124">
    <property type="entry name" value="Metalloenzyme"/>
</dbReference>
<reference evidence="9 10" key="1">
    <citation type="submission" date="2012-05" db="EMBL/GenBank/DDBJ databases">
        <title>Recombination and specialization in a pathogen metapopulation.</title>
        <authorList>
            <person name="Gardiner A."/>
            <person name="Kemen E."/>
            <person name="Schultz-Larsen T."/>
            <person name="MacLean D."/>
            <person name="Van Oosterhout C."/>
            <person name="Jones J.D.G."/>
        </authorList>
    </citation>
    <scope>NUCLEOTIDE SEQUENCE [LARGE SCALE GENOMIC DNA]</scope>
    <source>
        <strain evidence="9 10">Ac Nc2</strain>
    </source>
</reference>
<comment type="function">
    <text evidence="2">Catalyzes the interconversion of 2-phosphoglycerate and 3-phosphoglycerate.</text>
</comment>
<feature type="coiled-coil region" evidence="6">
    <location>
        <begin position="999"/>
        <end position="1062"/>
    </location>
</feature>
<sequence length="1612" mass="183266">MAQMSSDEEFEKFLLEQEDENEENESPPDYDALPTSKMATHTSVQEFASKIRTKHNKTEKASRITLEERVAEILKQSRQDKIRGERHEPLMADEEEENEFMGSPDTSLEINYGEEDLHTRERHAEVTRTSSSFNSDGFVLNPTALDSAEQGVFPCFETTGYASLPSCVVENRYQQHKLEKEDHTLTELGSYKNSVDSWPDYSDDEEFVSEFDQMRDFMSSEVPGIREPDHQQSAMQATRAIEVEFKPKDAMEKPGYEDEEFEASDEVDQVSLIRHGLVDEINGSNLQHPQSITIKGQSYVVDEAVGNMKRQNDLFTKEPKNVQSATLIEKDGLHDLIEPKSFDGQIKTVHQPNGSTSPEIAAFVSPVQSPPPPPPPDDESVNEAVDSPISGQISQFSMAPQQNTLTTSVVNVMIDGVSNETTKLPEAKDINSVYHNKHDGDIKWSQDSEKHEEKRLMKEQELAFFLRQAKSQIADLEQQLRRKEDNTNAAKAKNNAFNPEHHKAIKSENITRLENEIQSQEQLIQAFQRENEQLMLKMKQIQSETNYDIHLENKRLKLELQHSIQFVEKPVGVPIESVPMQQYHTAVEARLRAESQAAALQEEITSLQHVYRERELEWKSRLNQIEKAMRHMESKYEGIDLDQVVQEHVQVRQLEKQLEFQEKQAAHIAKSLQKKLEWYIENQKLLEDQEQEVDQLKRRIRELESCAGKENEGKVSMRAKEAVHDQGGSYLRSRTDFRRIQKLEKLVKELQSALEKRHPDSVTSLLLAFRQADEKTQTEQVASEYQKKMECLHMELEALRTKYECKVQSFRQQHEKLKLHYEQKLADASRSGCTSTQHSKNVRSKGSHSNEKKPFPDQKKQIARLREFYAAKARDMERKWAAKFESTMASKSKKIDCGSCQARSAAQLGAQDLESAVERKDERLDEIDAQNRVTIEVEKEKVRTLTDQLKQSEMTRQQLAQNFDSLQALRSSVESNQRTVEKAARGTQTKTDFVELERYEMLQQKLKWQEEERISLKTQHEAECQKLKSKIYRIHKENRKVLVSHAMKVEKLENDITRAQVEKHQIYPELRLMESLAGKVDTLARKYHLRQTELDLMVSRTKSIRELEIAQVQRKYTLVLAEKNAEIQCFEQKLEEMINEMEALRGGIFHRINKERMVYDTICALHNMDSGRTSQKIIFVLIDGLADVSVSELNDATPLSHAVTPAMDRIASAGLNGLMDPVSPGYACGSDTAHMSILGYNPFIHYRGRGSFEAMGAGLLMENGDVAFKCNFATIETVDGQRIVTKRRVDRDFSQWGIELCSFLDQQPLADFPTVRISTKYATEHRCGIVFKGPSLCDRITGTDPLKDNLPLRRSDNLDDSPEAIYSSQVLNAASDAFHERLCTHPINLERVQRGLPPANVVLLRGPGERINVPTFEETHGLKSFMIAPTCIIAGLGASLGMTLVQAPNATGDYHSDFNSKAKTAVAELTKDDRSYDFAFVHVKAVDDAGHDCSLEKKVHLIEKCDEMIQVLLDGLQGHVQDSIIVVTGDHTTPVDYGDHTFEPVPFTIAHVPMVTNAKACISNHNSAQLQGQVSDDVTQFSELSAARGALGRFSGDQVMSLIKRYSGNSSG</sequence>
<evidence type="ECO:0000256" key="1">
    <source>
        <dbReference type="ARBA" id="ARBA00000370"/>
    </source>
</evidence>
<comment type="catalytic activity">
    <reaction evidence="1">
        <text>(2R)-2-phosphoglycerate = (2R)-3-phosphoglycerate</text>
        <dbReference type="Rhea" id="RHEA:15901"/>
        <dbReference type="ChEBI" id="CHEBI:58272"/>
        <dbReference type="ChEBI" id="CHEBI:58289"/>
        <dbReference type="EC" id="5.4.2.12"/>
    </reaction>
</comment>
<feature type="coiled-coil region" evidence="6">
    <location>
        <begin position="644"/>
        <end position="706"/>
    </location>
</feature>
<dbReference type="InterPro" id="IPR017850">
    <property type="entry name" value="Alkaline_phosphatase_core_sf"/>
</dbReference>
<evidence type="ECO:0000313" key="10">
    <source>
        <dbReference type="Proteomes" id="UP000053237"/>
    </source>
</evidence>
<dbReference type="InParanoid" id="A0A024G984"/>
<dbReference type="Pfam" id="PF01676">
    <property type="entry name" value="Metalloenzyme"/>
    <property type="match status" value="1"/>
</dbReference>
<feature type="coiled-coil region" evidence="6">
    <location>
        <begin position="1120"/>
        <end position="1147"/>
    </location>
</feature>
<feature type="coiled-coil region" evidence="6">
    <location>
        <begin position="910"/>
        <end position="969"/>
    </location>
</feature>
<feature type="region of interest" description="Disordered" evidence="7">
    <location>
        <begin position="1"/>
        <end position="40"/>
    </location>
</feature>
<accession>A0A024G984</accession>
<dbReference type="EMBL" id="CAIX01000048">
    <property type="protein sequence ID" value="CCI43396.1"/>
    <property type="molecule type" value="Genomic_DNA"/>
</dbReference>
<dbReference type="PANTHER" id="PTHR31209:SF0">
    <property type="entry name" value="METALLOENZYME DOMAIN-CONTAINING PROTEIN"/>
    <property type="match status" value="1"/>
</dbReference>
<keyword evidence="10" id="KW-1185">Reference proteome</keyword>
<evidence type="ECO:0000256" key="7">
    <source>
        <dbReference type="SAM" id="MobiDB-lite"/>
    </source>
</evidence>
<feature type="compositionally biased region" description="Acidic residues" evidence="7">
    <location>
        <begin position="1"/>
        <end position="28"/>
    </location>
</feature>
<evidence type="ECO:0000256" key="3">
    <source>
        <dbReference type="ARBA" id="ARBA00004921"/>
    </source>
</evidence>
<feature type="region of interest" description="Disordered" evidence="7">
    <location>
        <begin position="828"/>
        <end position="859"/>
    </location>
</feature>
<evidence type="ECO:0000256" key="5">
    <source>
        <dbReference type="ARBA" id="ARBA00023152"/>
    </source>
</evidence>
<dbReference type="NCBIfam" id="TIGR00306">
    <property type="entry name" value="apgM"/>
    <property type="match status" value="1"/>
</dbReference>
<feature type="compositionally biased region" description="Basic and acidic residues" evidence="7">
    <location>
        <begin position="848"/>
        <end position="859"/>
    </location>
</feature>
<evidence type="ECO:0000256" key="2">
    <source>
        <dbReference type="ARBA" id="ARBA00002315"/>
    </source>
</evidence>
<feature type="coiled-coil region" evidence="6">
    <location>
        <begin position="466"/>
        <end position="544"/>
    </location>
</feature>
<evidence type="ECO:0000259" key="8">
    <source>
        <dbReference type="Pfam" id="PF01676"/>
    </source>
</evidence>
<comment type="similarity">
    <text evidence="4">Belongs to the BPG-independent phosphoglycerate mutase family. A-PGAM subfamily.</text>
</comment>
<dbReference type="STRING" id="65357.A0A024G984"/>
<protein>
    <recommendedName>
        <fullName evidence="8">Metalloenzyme domain-containing protein</fullName>
    </recommendedName>
</protein>
<name>A0A024G984_9STRA</name>
<keyword evidence="5" id="KW-0324">Glycolysis</keyword>
<dbReference type="GO" id="GO:0004619">
    <property type="term" value="F:phosphoglycerate mutase activity"/>
    <property type="evidence" value="ECO:0007669"/>
    <property type="project" value="UniProtKB-EC"/>
</dbReference>